<dbReference type="GO" id="GO:0005829">
    <property type="term" value="C:cytosol"/>
    <property type="evidence" value="ECO:0007669"/>
    <property type="project" value="TreeGrafter"/>
</dbReference>
<comment type="similarity">
    <text evidence="3">Belongs to the Nudix hydrolase family. NudC subfamily.</text>
</comment>
<evidence type="ECO:0000259" key="10">
    <source>
        <dbReference type="PROSITE" id="PS51462"/>
    </source>
</evidence>
<evidence type="ECO:0000256" key="6">
    <source>
        <dbReference type="ARBA" id="ARBA00022801"/>
    </source>
</evidence>
<dbReference type="GO" id="GO:0006742">
    <property type="term" value="P:NADP+ catabolic process"/>
    <property type="evidence" value="ECO:0007669"/>
    <property type="project" value="TreeGrafter"/>
</dbReference>
<evidence type="ECO:0000256" key="7">
    <source>
        <dbReference type="ARBA" id="ARBA00022842"/>
    </source>
</evidence>
<dbReference type="CDD" id="cd03429">
    <property type="entry name" value="NUDIX_NADH_pyrophosphatase_Nudt13"/>
    <property type="match status" value="1"/>
</dbReference>
<dbReference type="EC" id="3.6.1.22" evidence="4"/>
<dbReference type="Gene3D" id="3.90.79.20">
    <property type="match status" value="1"/>
</dbReference>
<comment type="catalytic activity">
    <reaction evidence="9">
        <text>a 5'-end NAD(+)-phospho-ribonucleoside in mRNA + H2O = a 5'-end phospho-adenosine-phospho-ribonucleoside in mRNA + beta-nicotinamide D-ribonucleotide + 2 H(+)</text>
        <dbReference type="Rhea" id="RHEA:60876"/>
        <dbReference type="Rhea" id="RHEA-COMP:15698"/>
        <dbReference type="Rhea" id="RHEA-COMP:15719"/>
        <dbReference type="ChEBI" id="CHEBI:14649"/>
        <dbReference type="ChEBI" id="CHEBI:15377"/>
        <dbReference type="ChEBI" id="CHEBI:15378"/>
        <dbReference type="ChEBI" id="CHEBI:144029"/>
        <dbReference type="ChEBI" id="CHEBI:144051"/>
    </reaction>
    <physiologicalReaction direction="left-to-right" evidence="9">
        <dbReference type="Rhea" id="RHEA:60877"/>
    </physiologicalReaction>
</comment>
<dbReference type="Proteomes" id="UP000035265">
    <property type="component" value="Unassembled WGS sequence"/>
</dbReference>
<dbReference type="InterPro" id="IPR020084">
    <property type="entry name" value="NUDIX_hydrolase_CS"/>
</dbReference>
<dbReference type="Pfam" id="PF00293">
    <property type="entry name" value="NUDIX"/>
    <property type="match status" value="1"/>
</dbReference>
<dbReference type="PANTHER" id="PTHR42904:SF6">
    <property type="entry name" value="NAD-CAPPED RNA HYDROLASE NUDT12"/>
    <property type="match status" value="1"/>
</dbReference>
<evidence type="ECO:0000313" key="12">
    <source>
        <dbReference type="Proteomes" id="UP000035265"/>
    </source>
</evidence>
<dbReference type="SUPFAM" id="SSF55811">
    <property type="entry name" value="Nudix"/>
    <property type="match status" value="1"/>
</dbReference>
<comment type="cofactor">
    <cofactor evidence="2">
        <name>Zn(2+)</name>
        <dbReference type="ChEBI" id="CHEBI:29105"/>
    </cofactor>
</comment>
<protein>
    <recommendedName>
        <fullName evidence="4">NAD(+) diphosphatase</fullName>
        <ecNumber evidence="4">3.6.1.22</ecNumber>
    </recommendedName>
</protein>
<dbReference type="InterPro" id="IPR000086">
    <property type="entry name" value="NUDIX_hydrolase_dom"/>
</dbReference>
<dbReference type="GO" id="GO:0046872">
    <property type="term" value="F:metal ion binding"/>
    <property type="evidence" value="ECO:0007669"/>
    <property type="project" value="UniProtKB-KW"/>
</dbReference>
<dbReference type="PROSITE" id="PS00893">
    <property type="entry name" value="NUDIX_BOX"/>
    <property type="match status" value="1"/>
</dbReference>
<comment type="cofactor">
    <cofactor evidence="1">
        <name>Mg(2+)</name>
        <dbReference type="ChEBI" id="CHEBI:18420"/>
    </cofactor>
</comment>
<dbReference type="STRING" id="264251.FB00_13685"/>
<dbReference type="InterPro" id="IPR015797">
    <property type="entry name" value="NUDIX_hydrolase-like_dom_sf"/>
</dbReference>
<reference evidence="11 12" key="1">
    <citation type="submission" date="2014-05" db="EMBL/GenBank/DDBJ databases">
        <title>Cellulosimicrobium funkei U11 genome.</title>
        <authorList>
            <person name="Hu C."/>
            <person name="Gong Y."/>
            <person name="Wan W."/>
            <person name="Jiang M."/>
        </authorList>
    </citation>
    <scope>NUCLEOTIDE SEQUENCE [LARGE SCALE GENOMIC DNA]</scope>
    <source>
        <strain evidence="11 12">U11</strain>
    </source>
</reference>
<dbReference type="EMBL" id="JNBQ01000018">
    <property type="protein sequence ID" value="KLN34216.1"/>
    <property type="molecule type" value="Genomic_DNA"/>
</dbReference>
<evidence type="ECO:0000256" key="5">
    <source>
        <dbReference type="ARBA" id="ARBA00022723"/>
    </source>
</evidence>
<dbReference type="PROSITE" id="PS51462">
    <property type="entry name" value="NUDIX"/>
    <property type="match status" value="1"/>
</dbReference>
<proteinExistence type="inferred from homology"/>
<dbReference type="InterPro" id="IPR015376">
    <property type="entry name" value="Znr_NADH_PPase"/>
</dbReference>
<keyword evidence="7" id="KW-0460">Magnesium</keyword>
<keyword evidence="6" id="KW-0378">Hydrolase</keyword>
<accession>A0A0H2KL71</accession>
<keyword evidence="5" id="KW-0479">Metal-binding</keyword>
<sequence length="344" mass="36590">MTTPAPRPSSGTLPRTTLRDLPLPLDAAVLDRAAHRRGEPDLVRTLRGEATTRVVLVHRGRLALAGPGPADGVALLDPAALADVGAAADEDQARWLFLGEGDGVAYVALVLPDDADAEEVDIEGVDASDPFAVLARERSWSGLRELVGGLEGPLAGLATEAVALAAWHANHTRCPRCGGRTTVENGGWTRRCVAQGVELYPRTDPAVIMTVVHGEGDDERLLLGHAAHWPERRFSTLAGYVEPGESLESAVRREVAEEAGVVVGEVAYRGSQPWPFPASLMLGFAARALTTELHVDGVELTDARWFTRPELAAAVRTGDVLLPGRASIARSLVEDWFGGRLPDA</sequence>
<dbReference type="NCBIfam" id="NF001299">
    <property type="entry name" value="PRK00241.1"/>
    <property type="match status" value="1"/>
</dbReference>
<dbReference type="PATRIC" id="fig|264251.5.peg.2789"/>
<dbReference type="GO" id="GO:0019677">
    <property type="term" value="P:NAD+ catabolic process"/>
    <property type="evidence" value="ECO:0007669"/>
    <property type="project" value="TreeGrafter"/>
</dbReference>
<feature type="domain" description="Nudix hydrolase" evidence="10">
    <location>
        <begin position="201"/>
        <end position="328"/>
    </location>
</feature>
<dbReference type="AlphaFoldDB" id="A0A0H2KL71"/>
<evidence type="ECO:0000256" key="9">
    <source>
        <dbReference type="ARBA" id="ARBA00023679"/>
    </source>
</evidence>
<evidence type="ECO:0000256" key="8">
    <source>
        <dbReference type="ARBA" id="ARBA00023027"/>
    </source>
</evidence>
<dbReference type="GO" id="GO:0035529">
    <property type="term" value="F:NADH pyrophosphatase activity"/>
    <property type="evidence" value="ECO:0007669"/>
    <property type="project" value="TreeGrafter"/>
</dbReference>
<keyword evidence="8" id="KW-0520">NAD</keyword>
<dbReference type="InterPro" id="IPR049734">
    <property type="entry name" value="NudC-like_C"/>
</dbReference>
<evidence type="ECO:0000256" key="4">
    <source>
        <dbReference type="ARBA" id="ARBA00012381"/>
    </source>
</evidence>
<dbReference type="InterPro" id="IPR015375">
    <property type="entry name" value="NADH_PPase-like_N"/>
</dbReference>
<comment type="caution">
    <text evidence="11">The sequence shown here is derived from an EMBL/GenBank/DDBJ whole genome shotgun (WGS) entry which is preliminary data.</text>
</comment>
<dbReference type="RefSeq" id="WP_231581850.1">
    <property type="nucleotide sequence ID" value="NZ_JNBQ01000018.1"/>
</dbReference>
<dbReference type="Gene3D" id="3.90.79.10">
    <property type="entry name" value="Nucleoside Triphosphate Pyrophosphohydrolase"/>
    <property type="match status" value="1"/>
</dbReference>
<dbReference type="PANTHER" id="PTHR42904">
    <property type="entry name" value="NUDIX HYDROLASE, NUDC SUBFAMILY"/>
    <property type="match status" value="1"/>
</dbReference>
<name>A0A0H2KL71_9MICO</name>
<dbReference type="InterPro" id="IPR050241">
    <property type="entry name" value="NAD-cap_RNA_hydrolase_NudC"/>
</dbReference>
<evidence type="ECO:0000256" key="3">
    <source>
        <dbReference type="ARBA" id="ARBA00009595"/>
    </source>
</evidence>
<dbReference type="Pfam" id="PF09297">
    <property type="entry name" value="Zn_ribbon_NUD"/>
    <property type="match status" value="1"/>
</dbReference>
<evidence type="ECO:0000313" key="11">
    <source>
        <dbReference type="EMBL" id="KLN34216.1"/>
    </source>
</evidence>
<evidence type="ECO:0000256" key="2">
    <source>
        <dbReference type="ARBA" id="ARBA00001947"/>
    </source>
</evidence>
<evidence type="ECO:0000256" key="1">
    <source>
        <dbReference type="ARBA" id="ARBA00001946"/>
    </source>
</evidence>
<organism evidence="11 12">
    <name type="scientific">Cellulosimicrobium funkei</name>
    <dbReference type="NCBI Taxonomy" id="264251"/>
    <lineage>
        <taxon>Bacteria</taxon>
        <taxon>Bacillati</taxon>
        <taxon>Actinomycetota</taxon>
        <taxon>Actinomycetes</taxon>
        <taxon>Micrococcales</taxon>
        <taxon>Promicromonosporaceae</taxon>
        <taxon>Cellulosimicrobium</taxon>
    </lineage>
</organism>
<dbReference type="Pfam" id="PF09296">
    <property type="entry name" value="NUDIX-like"/>
    <property type="match status" value="1"/>
</dbReference>
<keyword evidence="12" id="KW-1185">Reference proteome</keyword>
<gene>
    <name evidence="11" type="ORF">FB00_13685</name>
</gene>